<dbReference type="AlphaFoldDB" id="A0A371GQV9"/>
<keyword evidence="3" id="KW-1185">Reference proteome</keyword>
<evidence type="ECO:0000313" key="2">
    <source>
        <dbReference type="EMBL" id="RDX92773.1"/>
    </source>
</evidence>
<accession>A0A371GQV9</accession>
<dbReference type="Proteomes" id="UP000257109">
    <property type="component" value="Unassembled WGS sequence"/>
</dbReference>
<organism evidence="2 3">
    <name type="scientific">Mucuna pruriens</name>
    <name type="common">Velvet bean</name>
    <name type="synonym">Dolichos pruriens</name>
    <dbReference type="NCBI Taxonomy" id="157652"/>
    <lineage>
        <taxon>Eukaryota</taxon>
        <taxon>Viridiplantae</taxon>
        <taxon>Streptophyta</taxon>
        <taxon>Embryophyta</taxon>
        <taxon>Tracheophyta</taxon>
        <taxon>Spermatophyta</taxon>
        <taxon>Magnoliopsida</taxon>
        <taxon>eudicotyledons</taxon>
        <taxon>Gunneridae</taxon>
        <taxon>Pentapetalae</taxon>
        <taxon>rosids</taxon>
        <taxon>fabids</taxon>
        <taxon>Fabales</taxon>
        <taxon>Fabaceae</taxon>
        <taxon>Papilionoideae</taxon>
        <taxon>50 kb inversion clade</taxon>
        <taxon>NPAAA clade</taxon>
        <taxon>indigoferoid/millettioid clade</taxon>
        <taxon>Phaseoleae</taxon>
        <taxon>Mucuna</taxon>
    </lineage>
</organism>
<feature type="compositionally biased region" description="Basic and acidic residues" evidence="1">
    <location>
        <begin position="1"/>
        <end position="27"/>
    </location>
</feature>
<evidence type="ECO:0008006" key="4">
    <source>
        <dbReference type="Google" id="ProtNLM"/>
    </source>
</evidence>
<evidence type="ECO:0000313" key="3">
    <source>
        <dbReference type="Proteomes" id="UP000257109"/>
    </source>
</evidence>
<feature type="compositionally biased region" description="Basic and acidic residues" evidence="1">
    <location>
        <begin position="34"/>
        <end position="47"/>
    </location>
</feature>
<feature type="non-terminal residue" evidence="2">
    <location>
        <position position="1"/>
    </location>
</feature>
<protein>
    <recommendedName>
        <fullName evidence="4">Retrotransposon gag domain-containing protein</fullName>
    </recommendedName>
</protein>
<name>A0A371GQV9_MUCPR</name>
<dbReference type="EMBL" id="QJKJ01004786">
    <property type="protein sequence ID" value="RDX92773.1"/>
    <property type="molecule type" value="Genomic_DNA"/>
</dbReference>
<feature type="region of interest" description="Disordered" evidence="1">
    <location>
        <begin position="1"/>
        <end position="62"/>
    </location>
</feature>
<proteinExistence type="predicted"/>
<reference evidence="2" key="1">
    <citation type="submission" date="2018-05" db="EMBL/GenBank/DDBJ databases">
        <title>Draft genome of Mucuna pruriens seed.</title>
        <authorList>
            <person name="Nnadi N.E."/>
            <person name="Vos R."/>
            <person name="Hasami M.H."/>
            <person name="Devisetty U.K."/>
            <person name="Aguiy J.C."/>
        </authorList>
    </citation>
    <scope>NUCLEOTIDE SEQUENCE [LARGE SCALE GENOMIC DNA]</scope>
    <source>
        <strain evidence="2">JCA_2017</strain>
    </source>
</reference>
<evidence type="ECO:0000256" key="1">
    <source>
        <dbReference type="SAM" id="MobiDB-lite"/>
    </source>
</evidence>
<sequence>MEEDPRREMQERNHEEEPHNERRRRNDISPYRPYIEESKRAPMDTLKRHIPPCDGAGDGSKSVEEYHRDMEVTLTRANVLESSETTMA</sequence>
<gene>
    <name evidence="2" type="ORF">CR513_25048</name>
</gene>
<comment type="caution">
    <text evidence="2">The sequence shown here is derived from an EMBL/GenBank/DDBJ whole genome shotgun (WGS) entry which is preliminary data.</text>
</comment>